<accession>A0ACC3N508</accession>
<dbReference type="EMBL" id="JAUTXU010000085">
    <property type="protein sequence ID" value="KAK3710271.1"/>
    <property type="molecule type" value="Genomic_DNA"/>
</dbReference>
<proteinExistence type="predicted"/>
<reference evidence="1" key="1">
    <citation type="submission" date="2023-07" db="EMBL/GenBank/DDBJ databases">
        <title>Black Yeasts Isolated from many extreme environments.</title>
        <authorList>
            <person name="Coleine C."/>
            <person name="Stajich J.E."/>
            <person name="Selbmann L."/>
        </authorList>
    </citation>
    <scope>NUCLEOTIDE SEQUENCE</scope>
    <source>
        <strain evidence="1">CCFEE 5714</strain>
    </source>
</reference>
<comment type="caution">
    <text evidence="1">The sequence shown here is derived from an EMBL/GenBank/DDBJ whole genome shotgun (WGS) entry which is preliminary data.</text>
</comment>
<gene>
    <name evidence="1" type="ORF">LTR37_010337</name>
</gene>
<evidence type="ECO:0000313" key="2">
    <source>
        <dbReference type="Proteomes" id="UP001281147"/>
    </source>
</evidence>
<evidence type="ECO:0000313" key="1">
    <source>
        <dbReference type="EMBL" id="KAK3710271.1"/>
    </source>
</evidence>
<dbReference type="Proteomes" id="UP001281147">
    <property type="component" value="Unassembled WGS sequence"/>
</dbReference>
<keyword evidence="2" id="KW-1185">Reference proteome</keyword>
<sequence>MATSSPKAIESAERKELFSSATNESSNASNAALEAAYRKTDVRLLTLFHSEGVAAASDTSMTGKDRATTSSCDRYSLWQPLGALGRRLSTEHGNSLTFCIPLQAWYAFVYLILKIESHNITNAAIMNMEAGDDIRHQLGSLTSEQWALILSIFHYPYMVFEPFSTLLLKKFTPRKWMSRMMVSWGIVAMCKRFLGTTNCDIC</sequence>
<protein>
    <submittedName>
        <fullName evidence="1">Uncharacterized protein</fullName>
    </submittedName>
</protein>
<organism evidence="1 2">
    <name type="scientific">Vermiconidia calcicola</name>
    <dbReference type="NCBI Taxonomy" id="1690605"/>
    <lineage>
        <taxon>Eukaryota</taxon>
        <taxon>Fungi</taxon>
        <taxon>Dikarya</taxon>
        <taxon>Ascomycota</taxon>
        <taxon>Pezizomycotina</taxon>
        <taxon>Dothideomycetes</taxon>
        <taxon>Dothideomycetidae</taxon>
        <taxon>Mycosphaerellales</taxon>
        <taxon>Extremaceae</taxon>
        <taxon>Vermiconidia</taxon>
    </lineage>
</organism>
<name>A0ACC3N508_9PEZI</name>